<evidence type="ECO:0000313" key="2">
    <source>
        <dbReference type="Proteomes" id="UP000056252"/>
    </source>
</evidence>
<dbReference type="KEGG" id="peo:AS203_08455"/>
<dbReference type="OrthoDB" id="1070105at2"/>
<proteinExistence type="predicted"/>
<name>A0A0S2KLC9_9BACT</name>
<gene>
    <name evidence="1" type="ORF">AS203_08455</name>
</gene>
<accession>A0A0S2KLC9</accession>
<dbReference type="EMBL" id="CP013195">
    <property type="protein sequence ID" value="ALO49114.1"/>
    <property type="molecule type" value="Genomic_DNA"/>
</dbReference>
<dbReference type="STRING" id="76123.AS203_08455"/>
<sequence length="159" mass="18742">MEKALDYNTLEDGTYKRSILLLYQKLIKLLPGYFTEQQICVIQHAYFTEVVLNMEEQHVLENFVSDLVEKLHIHVLYASKEEKGKVYKVVAYSTPVEDEMFVVYLSSTNYGIVDSMTVFFFDSLETMYYQLLSERNRMPKLQKNILEQESYAETLSNFN</sequence>
<dbReference type="RefSeq" id="WP_004345311.1">
    <property type="nucleotide sequence ID" value="NZ_CP013195.1"/>
</dbReference>
<organism evidence="1 2">
    <name type="scientific">Hoylesella enoeca</name>
    <dbReference type="NCBI Taxonomy" id="76123"/>
    <lineage>
        <taxon>Bacteria</taxon>
        <taxon>Pseudomonadati</taxon>
        <taxon>Bacteroidota</taxon>
        <taxon>Bacteroidia</taxon>
        <taxon>Bacteroidales</taxon>
        <taxon>Prevotellaceae</taxon>
        <taxon>Hoylesella</taxon>
    </lineage>
</organism>
<dbReference type="GeneID" id="93536100"/>
<reference evidence="2" key="1">
    <citation type="submission" date="2015-11" db="EMBL/GenBank/DDBJ databases">
        <authorList>
            <person name="Holder M.E."/>
            <person name="Ajami N.J."/>
            <person name="Petrosino J.F."/>
        </authorList>
    </citation>
    <scope>NUCLEOTIDE SEQUENCE [LARGE SCALE GENOMIC DNA]</scope>
    <source>
        <strain evidence="2">F0113</strain>
    </source>
</reference>
<dbReference type="AlphaFoldDB" id="A0A0S2KLC9"/>
<evidence type="ECO:0000313" key="1">
    <source>
        <dbReference type="EMBL" id="ALO49114.1"/>
    </source>
</evidence>
<dbReference type="Proteomes" id="UP000056252">
    <property type="component" value="Chromosome"/>
</dbReference>
<keyword evidence="2" id="KW-1185">Reference proteome</keyword>
<protein>
    <submittedName>
        <fullName evidence="1">Uncharacterized protein</fullName>
    </submittedName>
</protein>